<evidence type="ECO:0000313" key="1">
    <source>
        <dbReference type="EMBL" id="CCK80602.1"/>
    </source>
</evidence>
<protein>
    <submittedName>
        <fullName evidence="1">Uncharacterized protein</fullName>
    </submittedName>
</protein>
<proteinExistence type="predicted"/>
<dbReference type="EMBL" id="FO203503">
    <property type="protein sequence ID" value="CCK80602.1"/>
    <property type="molecule type" value="Genomic_DNA"/>
</dbReference>
<reference evidence="1 2" key="1">
    <citation type="journal article" date="2013" name="Environ. Microbiol.">
        <title>Complete genome, catabolic sub-proteomes and key-metabolites of Desulfobacula toluolica Tol2, a marine, aromatic compound-degrading, sulfate-reducing bacterium.</title>
        <authorList>
            <person name="Wohlbrand L."/>
            <person name="Jacob J.H."/>
            <person name="Kube M."/>
            <person name="Mussmann M."/>
            <person name="Jarling R."/>
            <person name="Beck A."/>
            <person name="Amann R."/>
            <person name="Wilkes H."/>
            <person name="Reinhardt R."/>
            <person name="Rabus R."/>
        </authorList>
    </citation>
    <scope>NUCLEOTIDE SEQUENCE [LARGE SCALE GENOMIC DNA]</scope>
    <source>
        <strain evidence="2">DSM 7467 / Tol2</strain>
    </source>
</reference>
<dbReference type="Proteomes" id="UP000007347">
    <property type="component" value="Chromosome"/>
</dbReference>
<keyword evidence="2" id="KW-1185">Reference proteome</keyword>
<name>K0NP85_DESTT</name>
<gene>
    <name evidence="1" type="ordered locus">TOL2_C24410</name>
</gene>
<dbReference type="STRING" id="651182.TOL2_C24410"/>
<organism evidence="1 2">
    <name type="scientific">Desulfobacula toluolica (strain DSM 7467 / Tol2)</name>
    <dbReference type="NCBI Taxonomy" id="651182"/>
    <lineage>
        <taxon>Bacteria</taxon>
        <taxon>Pseudomonadati</taxon>
        <taxon>Thermodesulfobacteriota</taxon>
        <taxon>Desulfobacteria</taxon>
        <taxon>Desulfobacterales</taxon>
        <taxon>Desulfobacteraceae</taxon>
        <taxon>Desulfobacula</taxon>
    </lineage>
</organism>
<sequence>MVLSVLLVAFRFRSKKTFLSIFFAERTWLPCITANKYYLLVQEHLSILTNQVISNLRRAQIQAQ</sequence>
<evidence type="ECO:0000313" key="2">
    <source>
        <dbReference type="Proteomes" id="UP000007347"/>
    </source>
</evidence>
<dbReference type="HOGENOM" id="CLU_2860471_0_0_7"/>
<accession>K0NP85</accession>
<dbReference type="AlphaFoldDB" id="K0NP85"/>
<dbReference type="KEGG" id="dto:TOL2_C24410"/>